<keyword evidence="12" id="KW-0732">Signal</keyword>
<evidence type="ECO:0000256" key="1">
    <source>
        <dbReference type="ARBA" id="ARBA00004477"/>
    </source>
</evidence>
<feature type="transmembrane region" description="Helical" evidence="11">
    <location>
        <begin position="238"/>
        <end position="265"/>
    </location>
</feature>
<dbReference type="PANTHER" id="PTHR22760">
    <property type="entry name" value="GLYCOSYLTRANSFERASE"/>
    <property type="match status" value="1"/>
</dbReference>
<feature type="transmembrane region" description="Helical" evidence="11">
    <location>
        <begin position="384"/>
        <end position="402"/>
    </location>
</feature>
<dbReference type="GO" id="GO:0005789">
    <property type="term" value="C:endoplasmic reticulum membrane"/>
    <property type="evidence" value="ECO:0007669"/>
    <property type="project" value="UniProtKB-SubCell"/>
</dbReference>
<evidence type="ECO:0000256" key="11">
    <source>
        <dbReference type="RuleBase" id="RU363075"/>
    </source>
</evidence>
<accession>A0AAN9ANQ9</accession>
<feature type="transmembrane region" description="Helical" evidence="11">
    <location>
        <begin position="198"/>
        <end position="226"/>
    </location>
</feature>
<evidence type="ECO:0000256" key="2">
    <source>
        <dbReference type="ARBA" id="ARBA00004687"/>
    </source>
</evidence>
<feature type="signal peptide" evidence="12">
    <location>
        <begin position="1"/>
        <end position="18"/>
    </location>
</feature>
<keyword evidence="5" id="KW-0808">Transferase</keyword>
<dbReference type="AlphaFoldDB" id="A0AAN9ANQ9"/>
<evidence type="ECO:0000256" key="5">
    <source>
        <dbReference type="ARBA" id="ARBA00022679"/>
    </source>
</evidence>
<evidence type="ECO:0000256" key="3">
    <source>
        <dbReference type="ARBA" id="ARBA00022502"/>
    </source>
</evidence>
<feature type="transmembrane region" description="Helical" evidence="11">
    <location>
        <begin position="89"/>
        <end position="106"/>
    </location>
</feature>
<comment type="caution">
    <text evidence="13">The sequence shown here is derived from an EMBL/GenBank/DDBJ whole genome shotgun (WGS) entry which is preliminary data.</text>
</comment>
<evidence type="ECO:0000313" key="14">
    <source>
        <dbReference type="Proteomes" id="UP001374579"/>
    </source>
</evidence>
<keyword evidence="3" id="KW-0337">GPI-anchor biosynthesis</keyword>
<evidence type="ECO:0000256" key="9">
    <source>
        <dbReference type="ARBA" id="ARBA00023136"/>
    </source>
</evidence>
<evidence type="ECO:0000313" key="13">
    <source>
        <dbReference type="EMBL" id="KAK7090175.1"/>
    </source>
</evidence>
<feature type="transmembrane region" description="Helical" evidence="11">
    <location>
        <begin position="126"/>
        <end position="143"/>
    </location>
</feature>
<comment type="pathway">
    <text evidence="2">Glycolipid biosynthesis; glycosylphosphatidylinositol-anchor biosynthesis.</text>
</comment>
<dbReference type="EMBL" id="JBAMIC010000024">
    <property type="protein sequence ID" value="KAK7090175.1"/>
    <property type="molecule type" value="Genomic_DNA"/>
</dbReference>
<keyword evidence="9 11" id="KW-0472">Membrane</keyword>
<evidence type="ECO:0000256" key="12">
    <source>
        <dbReference type="SAM" id="SignalP"/>
    </source>
</evidence>
<evidence type="ECO:0000256" key="10">
    <source>
        <dbReference type="ARBA" id="ARBA00038466"/>
    </source>
</evidence>
<gene>
    <name evidence="13" type="ORF">V1264_010008</name>
</gene>
<comment type="subcellular location">
    <subcellularLocation>
        <location evidence="1 11">Endoplasmic reticulum membrane</location>
        <topology evidence="1 11">Multi-pass membrane protein</topology>
    </subcellularLocation>
</comment>
<dbReference type="InterPro" id="IPR005599">
    <property type="entry name" value="GPI_mannosylTrfase"/>
</dbReference>
<comment type="similarity">
    <text evidence="10">Belongs to the glycosyltransferase 22 family. PIGZ subfamily.</text>
</comment>
<evidence type="ECO:0000256" key="7">
    <source>
        <dbReference type="ARBA" id="ARBA00022824"/>
    </source>
</evidence>
<feature type="transmembrane region" description="Helical" evidence="11">
    <location>
        <begin position="328"/>
        <end position="350"/>
    </location>
</feature>
<proteinExistence type="inferred from homology"/>
<dbReference type="EC" id="2.4.1.-" evidence="11"/>
<dbReference type="Proteomes" id="UP001374579">
    <property type="component" value="Unassembled WGS sequence"/>
</dbReference>
<dbReference type="GO" id="GO:0000026">
    <property type="term" value="F:alpha-1,2-mannosyltransferase activity"/>
    <property type="evidence" value="ECO:0007669"/>
    <property type="project" value="TreeGrafter"/>
</dbReference>
<keyword evidence="14" id="KW-1185">Reference proteome</keyword>
<feature type="transmembrane region" description="Helical" evidence="11">
    <location>
        <begin position="409"/>
        <end position="426"/>
    </location>
</feature>
<feature type="chain" id="PRO_5043003986" description="Mannosyltransferase" evidence="12">
    <location>
        <begin position="19"/>
        <end position="577"/>
    </location>
</feature>
<dbReference type="Pfam" id="PF03901">
    <property type="entry name" value="Glyco_transf_22"/>
    <property type="match status" value="1"/>
</dbReference>
<feature type="transmembrane region" description="Helical" evidence="11">
    <location>
        <begin position="362"/>
        <end position="378"/>
    </location>
</feature>
<name>A0AAN9ANQ9_9CAEN</name>
<evidence type="ECO:0000256" key="4">
    <source>
        <dbReference type="ARBA" id="ARBA00022676"/>
    </source>
</evidence>
<evidence type="ECO:0000256" key="6">
    <source>
        <dbReference type="ARBA" id="ARBA00022692"/>
    </source>
</evidence>
<sequence>MAVLWVLVAVMGVTVLWPQPGYIHPDEFFQSTEVLAGDIFNITHLRTWEFNREMPLRDVSLSYLLFAPAFYALRAALNTPQMSGFISESYAVLILPRMLLALAGFVNYCLVKKLCTFFAVDDRVAVWYWLTSYVTWVFLVRSFSNTTETLLFSAVCILLLDLVQCCTRMRSVRVTAEPTPAEEAAVKQEYRRFRKCSFVLGVMLCMGIFNRPTFGVFTLAPLVWWVDQLNSARLKATFQFMTVFLTAMGFLLAFCVMSVSSSLYYNQDFSHLLSDLHVAISQCDTALIQHTLRAVLSGFRIPPLNFMRYNLQASNLAEHGLHPWYTHFLVNFPMLLGPLVLLFLWNLATLFRRCLTKHPNDVLYAIVTIPIISLSFFPHQEARFLLPVVPVAVVCVAGNSIAKWKTFKAVTLLCNILAFVLFGWLHQGGVVPAMSALQSRFKVISSDPVNHGSHYHIVSYATYMPPRHLLFSDESKIKLHVHDMIGAHNSPPTLKLRMEELKASCNADKINCHFFMLLPATALLDVTSITGWQEIDEGQFCPHVSMERLPSNFSVETKEDVYCLLRQFCLKIVSVKM</sequence>
<keyword evidence="7 11" id="KW-0256">Endoplasmic reticulum</keyword>
<dbReference type="GO" id="GO:0006506">
    <property type="term" value="P:GPI anchor biosynthetic process"/>
    <property type="evidence" value="ECO:0007669"/>
    <property type="project" value="UniProtKB-KW"/>
</dbReference>
<keyword evidence="8 11" id="KW-1133">Transmembrane helix</keyword>
<evidence type="ECO:0000256" key="8">
    <source>
        <dbReference type="ARBA" id="ARBA00022989"/>
    </source>
</evidence>
<keyword evidence="4 11" id="KW-0328">Glycosyltransferase</keyword>
<keyword evidence="6 11" id="KW-0812">Transmembrane</keyword>
<reference evidence="13 14" key="1">
    <citation type="submission" date="2024-02" db="EMBL/GenBank/DDBJ databases">
        <title>Chromosome-scale genome assembly of the rough periwinkle Littorina saxatilis.</title>
        <authorList>
            <person name="De Jode A."/>
            <person name="Faria R."/>
            <person name="Formenti G."/>
            <person name="Sims Y."/>
            <person name="Smith T.P."/>
            <person name="Tracey A."/>
            <person name="Wood J.M.D."/>
            <person name="Zagrodzka Z.B."/>
            <person name="Johannesson K."/>
            <person name="Butlin R.K."/>
            <person name="Leder E.H."/>
        </authorList>
    </citation>
    <scope>NUCLEOTIDE SEQUENCE [LARGE SCALE GENOMIC DNA]</scope>
    <source>
        <strain evidence="13">Snail1</strain>
        <tissue evidence="13">Muscle</tissue>
    </source>
</reference>
<protein>
    <recommendedName>
        <fullName evidence="11">Mannosyltransferase</fullName>
        <ecNumber evidence="11">2.4.1.-</ecNumber>
    </recommendedName>
</protein>
<dbReference type="PANTHER" id="PTHR22760:SF3">
    <property type="entry name" value="GPI MANNOSYLTRANSFERASE 4"/>
    <property type="match status" value="1"/>
</dbReference>
<organism evidence="13 14">
    <name type="scientific">Littorina saxatilis</name>
    <dbReference type="NCBI Taxonomy" id="31220"/>
    <lineage>
        <taxon>Eukaryota</taxon>
        <taxon>Metazoa</taxon>
        <taxon>Spiralia</taxon>
        <taxon>Lophotrochozoa</taxon>
        <taxon>Mollusca</taxon>
        <taxon>Gastropoda</taxon>
        <taxon>Caenogastropoda</taxon>
        <taxon>Littorinimorpha</taxon>
        <taxon>Littorinoidea</taxon>
        <taxon>Littorinidae</taxon>
        <taxon>Littorina</taxon>
    </lineage>
</organism>